<reference evidence="12 13" key="1">
    <citation type="submission" date="2020-08" db="EMBL/GenBank/DDBJ databases">
        <title>Genomic Encyclopedia of Type Strains, Phase IV (KMG-IV): sequencing the most valuable type-strain genomes for metagenomic binning, comparative biology and taxonomic classification.</title>
        <authorList>
            <person name="Goeker M."/>
        </authorList>
    </citation>
    <scope>NUCLEOTIDE SEQUENCE [LARGE SCALE GENOMIC DNA]</scope>
    <source>
        <strain evidence="12 13">DSM 17328</strain>
    </source>
</reference>
<evidence type="ECO:0000256" key="1">
    <source>
        <dbReference type="ARBA" id="ARBA00004651"/>
    </source>
</evidence>
<evidence type="ECO:0000313" key="13">
    <source>
        <dbReference type="Proteomes" id="UP000566324"/>
    </source>
</evidence>
<dbReference type="InterPro" id="IPR027470">
    <property type="entry name" value="Cation_efflux_CTD"/>
</dbReference>
<feature type="transmembrane region" description="Helical" evidence="9">
    <location>
        <begin position="85"/>
        <end position="106"/>
    </location>
</feature>
<keyword evidence="5 9" id="KW-0812">Transmembrane</keyword>
<protein>
    <recommendedName>
        <fullName evidence="8">Protein p34</fullName>
    </recommendedName>
</protein>
<feature type="transmembrane region" description="Helical" evidence="9">
    <location>
        <begin position="44"/>
        <end position="64"/>
    </location>
</feature>
<sequence length="307" mass="33050">MDAARLEARGRLTRRAALASFTAALVLGAAKAWAAMETGSVAMLGSLADTALDLIASIITLIGVRVAAEPADADHRFGHGKAEPIAALMQTVFIAFSAIAIGWRAVDAFGSDTPPVEAELGIGVSIFAIAVTLALVSYQRFIVRRTASLAIDADRMHYQSDLLLNLSVIAALVLDAMLGLRGADPLFGVFIALWLAWGAIKTARHALDMLMDKEWPEEKRERLKALVCAVSGVEGIHELKTRHAGHTDFIQFHIWVDPQITVQAAHDIVDIVEACVLNAFPGSDILVHVDPSGHFDTRPIQEESHAR</sequence>
<dbReference type="PANTHER" id="PTHR43840:SF41">
    <property type="entry name" value="CATION-EFFLUX PUMP FIEF"/>
    <property type="match status" value="1"/>
</dbReference>
<dbReference type="RefSeq" id="WP_184071576.1">
    <property type="nucleotide sequence ID" value="NZ_JACHNZ010000054.1"/>
</dbReference>
<accession>A0A7W7B5V8</accession>
<evidence type="ECO:0000256" key="4">
    <source>
        <dbReference type="ARBA" id="ARBA00022475"/>
    </source>
</evidence>
<evidence type="ECO:0000256" key="6">
    <source>
        <dbReference type="ARBA" id="ARBA00022989"/>
    </source>
</evidence>
<evidence type="ECO:0000256" key="2">
    <source>
        <dbReference type="ARBA" id="ARBA00008114"/>
    </source>
</evidence>
<dbReference type="Proteomes" id="UP000566324">
    <property type="component" value="Unassembled WGS sequence"/>
</dbReference>
<dbReference type="InterPro" id="IPR050291">
    <property type="entry name" value="CDF_Transporter"/>
</dbReference>
<keyword evidence="4" id="KW-1003">Cell membrane</keyword>
<evidence type="ECO:0000256" key="8">
    <source>
        <dbReference type="ARBA" id="ARBA00068882"/>
    </source>
</evidence>
<dbReference type="SUPFAM" id="SSF160240">
    <property type="entry name" value="Cation efflux protein cytoplasmic domain-like"/>
    <property type="match status" value="1"/>
</dbReference>
<keyword evidence="3" id="KW-0813">Transport</keyword>
<evidence type="ECO:0000259" key="11">
    <source>
        <dbReference type="Pfam" id="PF16916"/>
    </source>
</evidence>
<gene>
    <name evidence="12" type="ORF">GGQ98_003373</name>
</gene>
<dbReference type="Gene3D" id="1.20.1510.10">
    <property type="entry name" value="Cation efflux protein transmembrane domain"/>
    <property type="match status" value="1"/>
</dbReference>
<dbReference type="InterPro" id="IPR036837">
    <property type="entry name" value="Cation_efflux_CTD_sf"/>
</dbReference>
<dbReference type="Gene3D" id="3.30.70.1350">
    <property type="entry name" value="Cation efflux protein, cytoplasmic domain"/>
    <property type="match status" value="1"/>
</dbReference>
<evidence type="ECO:0000313" key="12">
    <source>
        <dbReference type="EMBL" id="MBB4633723.1"/>
    </source>
</evidence>
<proteinExistence type="inferred from homology"/>
<feature type="domain" description="Cation efflux protein transmembrane" evidence="10">
    <location>
        <begin position="18"/>
        <end position="211"/>
    </location>
</feature>
<keyword evidence="6 9" id="KW-1133">Transmembrane helix</keyword>
<dbReference type="Pfam" id="PF01545">
    <property type="entry name" value="Cation_efflux"/>
    <property type="match status" value="1"/>
</dbReference>
<evidence type="ECO:0000256" key="5">
    <source>
        <dbReference type="ARBA" id="ARBA00022692"/>
    </source>
</evidence>
<dbReference type="GO" id="GO:0015086">
    <property type="term" value="F:cadmium ion transmembrane transporter activity"/>
    <property type="evidence" value="ECO:0007669"/>
    <property type="project" value="TreeGrafter"/>
</dbReference>
<dbReference type="GO" id="GO:0015093">
    <property type="term" value="F:ferrous iron transmembrane transporter activity"/>
    <property type="evidence" value="ECO:0007669"/>
    <property type="project" value="TreeGrafter"/>
</dbReference>
<dbReference type="InterPro" id="IPR058533">
    <property type="entry name" value="Cation_efflux_TM"/>
</dbReference>
<feature type="transmembrane region" description="Helical" evidence="9">
    <location>
        <begin position="186"/>
        <end position="203"/>
    </location>
</feature>
<dbReference type="FunFam" id="3.30.70.1350:FF:000002">
    <property type="entry name" value="Ferrous-iron efflux pump FieF"/>
    <property type="match status" value="1"/>
</dbReference>
<comment type="similarity">
    <text evidence="2">Belongs to the cation diffusion facilitator (CDF) transporter (TC 2.A.4) family.</text>
</comment>
<evidence type="ECO:0000256" key="3">
    <source>
        <dbReference type="ARBA" id="ARBA00022448"/>
    </source>
</evidence>
<dbReference type="PANTHER" id="PTHR43840">
    <property type="entry name" value="MITOCHONDRIAL METAL TRANSPORTER 1-RELATED"/>
    <property type="match status" value="1"/>
</dbReference>
<keyword evidence="7 9" id="KW-0472">Membrane</keyword>
<dbReference type="NCBIfam" id="TIGR01297">
    <property type="entry name" value="CDF"/>
    <property type="match status" value="1"/>
</dbReference>
<dbReference type="Pfam" id="PF16916">
    <property type="entry name" value="ZT_dimer"/>
    <property type="match status" value="1"/>
</dbReference>
<dbReference type="SUPFAM" id="SSF161111">
    <property type="entry name" value="Cation efflux protein transmembrane domain-like"/>
    <property type="match status" value="1"/>
</dbReference>
<evidence type="ECO:0000259" key="10">
    <source>
        <dbReference type="Pfam" id="PF01545"/>
    </source>
</evidence>
<feature type="domain" description="Cation efflux protein cytoplasmic" evidence="11">
    <location>
        <begin position="216"/>
        <end position="291"/>
    </location>
</feature>
<organism evidence="12 13">
    <name type="scientific">Sphingosinicella soli</name>
    <dbReference type="NCBI Taxonomy" id="333708"/>
    <lineage>
        <taxon>Bacteria</taxon>
        <taxon>Pseudomonadati</taxon>
        <taxon>Pseudomonadota</taxon>
        <taxon>Alphaproteobacteria</taxon>
        <taxon>Sphingomonadales</taxon>
        <taxon>Sphingosinicellaceae</taxon>
        <taxon>Sphingosinicella</taxon>
    </lineage>
</organism>
<feature type="transmembrane region" description="Helical" evidence="9">
    <location>
        <begin position="162"/>
        <end position="180"/>
    </location>
</feature>
<evidence type="ECO:0000256" key="7">
    <source>
        <dbReference type="ARBA" id="ARBA00023136"/>
    </source>
</evidence>
<dbReference type="AlphaFoldDB" id="A0A7W7B5V8"/>
<name>A0A7W7B5V8_9SPHN</name>
<comment type="subcellular location">
    <subcellularLocation>
        <location evidence="1">Cell membrane</location>
        <topology evidence="1">Multi-pass membrane protein</topology>
    </subcellularLocation>
</comment>
<dbReference type="InterPro" id="IPR002524">
    <property type="entry name" value="Cation_efflux"/>
</dbReference>
<keyword evidence="13" id="KW-1185">Reference proteome</keyword>
<dbReference type="EMBL" id="JACHNZ010000054">
    <property type="protein sequence ID" value="MBB4633723.1"/>
    <property type="molecule type" value="Genomic_DNA"/>
</dbReference>
<dbReference type="InterPro" id="IPR027469">
    <property type="entry name" value="Cation_efflux_TMD_sf"/>
</dbReference>
<evidence type="ECO:0000256" key="9">
    <source>
        <dbReference type="SAM" id="Phobius"/>
    </source>
</evidence>
<dbReference type="GO" id="GO:0015341">
    <property type="term" value="F:zinc efflux antiporter activity"/>
    <property type="evidence" value="ECO:0007669"/>
    <property type="project" value="TreeGrafter"/>
</dbReference>
<feature type="transmembrane region" description="Helical" evidence="9">
    <location>
        <begin position="118"/>
        <end position="141"/>
    </location>
</feature>
<dbReference type="GO" id="GO:0006882">
    <property type="term" value="P:intracellular zinc ion homeostasis"/>
    <property type="evidence" value="ECO:0007669"/>
    <property type="project" value="TreeGrafter"/>
</dbReference>
<dbReference type="GO" id="GO:0005886">
    <property type="term" value="C:plasma membrane"/>
    <property type="evidence" value="ECO:0007669"/>
    <property type="project" value="UniProtKB-SubCell"/>
</dbReference>
<comment type="caution">
    <text evidence="12">The sequence shown here is derived from an EMBL/GenBank/DDBJ whole genome shotgun (WGS) entry which is preliminary data.</text>
</comment>